<evidence type="ECO:0000313" key="3">
    <source>
        <dbReference type="EMBL" id="MBA8846880.1"/>
    </source>
</evidence>
<dbReference type="AlphaFoldDB" id="A0A839E513"/>
<keyword evidence="2" id="KW-0812">Transmembrane</keyword>
<evidence type="ECO:0000256" key="2">
    <source>
        <dbReference type="SAM" id="Phobius"/>
    </source>
</evidence>
<feature type="region of interest" description="Disordered" evidence="1">
    <location>
        <begin position="48"/>
        <end position="85"/>
    </location>
</feature>
<gene>
    <name evidence="3" type="ORF">FHX53_000444</name>
</gene>
<sequence>MYSPDFGLMTGLLLPVILVAVGTATTLLLLYGIIRVGVSRGMRDYHRWAQNQPPRGGATGYYGPITPQPPDSPRSAPQPPVGSAG</sequence>
<dbReference type="EMBL" id="JACGWX010000001">
    <property type="protein sequence ID" value="MBA8846880.1"/>
    <property type="molecule type" value="Genomic_DNA"/>
</dbReference>
<keyword evidence="2" id="KW-0472">Membrane</keyword>
<keyword evidence="4" id="KW-1185">Reference proteome</keyword>
<evidence type="ECO:0000256" key="1">
    <source>
        <dbReference type="SAM" id="MobiDB-lite"/>
    </source>
</evidence>
<feature type="transmembrane region" description="Helical" evidence="2">
    <location>
        <begin position="12"/>
        <end position="34"/>
    </location>
</feature>
<comment type="caution">
    <text evidence="3">The sequence shown here is derived from an EMBL/GenBank/DDBJ whole genome shotgun (WGS) entry which is preliminary data.</text>
</comment>
<name>A0A839E513_9MICO</name>
<keyword evidence="2" id="KW-1133">Transmembrane helix</keyword>
<proteinExistence type="predicted"/>
<accession>A0A839E513</accession>
<reference evidence="3 4" key="1">
    <citation type="submission" date="2020-07" db="EMBL/GenBank/DDBJ databases">
        <title>Sequencing the genomes of 1000 actinobacteria strains.</title>
        <authorList>
            <person name="Klenk H.-P."/>
        </authorList>
    </citation>
    <scope>NUCLEOTIDE SEQUENCE [LARGE SCALE GENOMIC DNA]</scope>
    <source>
        <strain evidence="3 4">DSM 19663</strain>
    </source>
</reference>
<feature type="compositionally biased region" description="Pro residues" evidence="1">
    <location>
        <begin position="66"/>
        <end position="85"/>
    </location>
</feature>
<protein>
    <submittedName>
        <fullName evidence="3">Uncharacterized protein</fullName>
    </submittedName>
</protein>
<organism evidence="3 4">
    <name type="scientific">Microcella alkalica</name>
    <dbReference type="NCBI Taxonomy" id="355930"/>
    <lineage>
        <taxon>Bacteria</taxon>
        <taxon>Bacillati</taxon>
        <taxon>Actinomycetota</taxon>
        <taxon>Actinomycetes</taxon>
        <taxon>Micrococcales</taxon>
        <taxon>Microbacteriaceae</taxon>
        <taxon>Microcella</taxon>
    </lineage>
</organism>
<evidence type="ECO:0000313" key="4">
    <source>
        <dbReference type="Proteomes" id="UP000585905"/>
    </source>
</evidence>
<dbReference type="Proteomes" id="UP000585905">
    <property type="component" value="Unassembled WGS sequence"/>
</dbReference>
<dbReference type="RefSeq" id="WP_182489721.1">
    <property type="nucleotide sequence ID" value="NZ_BAAAOV010000017.1"/>
</dbReference>